<comment type="caution">
    <text evidence="3">The sequence shown here is derived from an EMBL/GenBank/DDBJ whole genome shotgun (WGS) entry which is preliminary data.</text>
</comment>
<evidence type="ECO:0000313" key="3">
    <source>
        <dbReference type="EMBL" id="GFD46149.1"/>
    </source>
</evidence>
<feature type="non-terminal residue" evidence="3">
    <location>
        <position position="48"/>
    </location>
</feature>
<feature type="region of interest" description="Disordered" evidence="2">
    <location>
        <begin position="1"/>
        <end position="20"/>
    </location>
</feature>
<name>A0A699WHF4_TANCI</name>
<protein>
    <submittedName>
        <fullName evidence="3">Uncharacterized protein</fullName>
    </submittedName>
</protein>
<proteinExistence type="predicted"/>
<evidence type="ECO:0000256" key="1">
    <source>
        <dbReference type="SAM" id="Coils"/>
    </source>
</evidence>
<reference evidence="3" key="1">
    <citation type="journal article" date="2019" name="Sci. Rep.">
        <title>Draft genome of Tanacetum cinerariifolium, the natural source of mosquito coil.</title>
        <authorList>
            <person name="Yamashiro T."/>
            <person name="Shiraishi A."/>
            <person name="Satake H."/>
            <person name="Nakayama K."/>
        </authorList>
    </citation>
    <scope>NUCLEOTIDE SEQUENCE</scope>
</reference>
<feature type="compositionally biased region" description="Basic and acidic residues" evidence="2">
    <location>
        <begin position="11"/>
        <end position="20"/>
    </location>
</feature>
<feature type="compositionally biased region" description="Polar residues" evidence="2">
    <location>
        <begin position="1"/>
        <end position="10"/>
    </location>
</feature>
<dbReference type="EMBL" id="BKCJ011666605">
    <property type="protein sequence ID" value="GFD46149.1"/>
    <property type="molecule type" value="Genomic_DNA"/>
</dbReference>
<accession>A0A699WHF4</accession>
<evidence type="ECO:0000256" key="2">
    <source>
        <dbReference type="SAM" id="MobiDB-lite"/>
    </source>
</evidence>
<feature type="coiled-coil region" evidence="1">
    <location>
        <begin position="20"/>
        <end position="47"/>
    </location>
</feature>
<organism evidence="3">
    <name type="scientific">Tanacetum cinerariifolium</name>
    <name type="common">Dalmatian daisy</name>
    <name type="synonym">Chrysanthemum cinerariifolium</name>
    <dbReference type="NCBI Taxonomy" id="118510"/>
    <lineage>
        <taxon>Eukaryota</taxon>
        <taxon>Viridiplantae</taxon>
        <taxon>Streptophyta</taxon>
        <taxon>Embryophyta</taxon>
        <taxon>Tracheophyta</taxon>
        <taxon>Spermatophyta</taxon>
        <taxon>Magnoliopsida</taxon>
        <taxon>eudicotyledons</taxon>
        <taxon>Gunneridae</taxon>
        <taxon>Pentapetalae</taxon>
        <taxon>asterids</taxon>
        <taxon>campanulids</taxon>
        <taxon>Asterales</taxon>
        <taxon>Asteraceae</taxon>
        <taxon>Asteroideae</taxon>
        <taxon>Anthemideae</taxon>
        <taxon>Anthemidinae</taxon>
        <taxon>Tanacetum</taxon>
    </lineage>
</organism>
<dbReference type="AlphaFoldDB" id="A0A699WHF4"/>
<keyword evidence="1" id="KW-0175">Coiled coil</keyword>
<sequence>MPKSRASMTHEQVEELVSHRVAKEMEAREAAKNLETLNENEDEQEGEN</sequence>
<gene>
    <name evidence="3" type="ORF">Tci_918118</name>
</gene>